<dbReference type="GO" id="GO:0005886">
    <property type="term" value="C:plasma membrane"/>
    <property type="evidence" value="ECO:0007669"/>
    <property type="project" value="TreeGrafter"/>
</dbReference>
<feature type="domain" description="Peptidase M13 C-terminal" evidence="10">
    <location>
        <begin position="314"/>
        <end position="516"/>
    </location>
</feature>
<dbReference type="PANTHER" id="PTHR11733:SF7">
    <property type="entry name" value="NEPRILYSIN METALLOPEPTIDASE FAMILY-RELATED"/>
    <property type="match status" value="1"/>
</dbReference>
<evidence type="ECO:0000313" key="13">
    <source>
        <dbReference type="Proteomes" id="UP000005237"/>
    </source>
</evidence>
<dbReference type="Pfam" id="PF05649">
    <property type="entry name" value="Peptidase_M13_N"/>
    <property type="match status" value="1"/>
</dbReference>
<dbReference type="Pfam" id="PF01431">
    <property type="entry name" value="Peptidase_M13"/>
    <property type="match status" value="1"/>
</dbReference>
<dbReference type="PROSITE" id="PS51885">
    <property type="entry name" value="NEPRILYSIN"/>
    <property type="match status" value="1"/>
</dbReference>
<comment type="similarity">
    <text evidence="2">Belongs to the peptidase M13 family.</text>
</comment>
<dbReference type="GO" id="GO:0046872">
    <property type="term" value="F:metal ion binding"/>
    <property type="evidence" value="ECO:0007669"/>
    <property type="project" value="UniProtKB-KW"/>
</dbReference>
<keyword evidence="4" id="KW-0479">Metal-binding</keyword>
<reference evidence="13" key="1">
    <citation type="submission" date="2010-08" db="EMBL/GenBank/DDBJ databases">
        <authorList>
            <consortium name="Caenorhabditis japonica Sequencing Consortium"/>
            <person name="Wilson R.K."/>
        </authorList>
    </citation>
    <scope>NUCLEOTIDE SEQUENCE [LARGE SCALE GENOMIC DNA]</scope>
    <source>
        <strain evidence="13">DF5081</strain>
    </source>
</reference>
<keyword evidence="7" id="KW-0482">Metalloprotease</keyword>
<evidence type="ECO:0000313" key="12">
    <source>
        <dbReference type="EnsemblMetazoa" id="CJA12810.1"/>
    </source>
</evidence>
<evidence type="ECO:0000256" key="3">
    <source>
        <dbReference type="ARBA" id="ARBA00022670"/>
    </source>
</evidence>
<keyword evidence="13" id="KW-1185">Reference proteome</keyword>
<feature type="transmembrane region" description="Helical" evidence="9">
    <location>
        <begin position="33"/>
        <end position="55"/>
    </location>
</feature>
<evidence type="ECO:0000256" key="2">
    <source>
        <dbReference type="ARBA" id="ARBA00007357"/>
    </source>
</evidence>
<sequence length="517" mass="59377">MAIKRCKTNGASHLSKMAPKKEPKQEKPFNYKLLIFAVLVVVICITLLIGWYIYWTNDSASATASAPTSSRQSSVENVCKSPECVHLAHQMAVKDFSDFASVNHPYINFEKIVKMFLSFKNPKHWEDIKNDFYVMPSTSYYTKDGKLIQLIRSTPPRTMANFLLVRTFQVLFGLVDYRSFKKCSTAVVDLMPQAALRVYVQNYFDKANLKSGADLAEKIKEAFLAMFRNSNWLHQETKDNAIRKLEKMRTIIGYPSELEAPGSLDKRYEELIDVSPDDSFYVLNRKLRVFTTRYLFMDLRVKNRFSEPRITKLNAYYHGKFNVFVLCISLIEEPFFAASLPEIAKMAIVGFIMGHEIGHAFDNSFVRLDGDGNETDWWNSDDKSEYARRHQCLIDQYDNHDDPSFGKNLNGSTVLGENIPDILGAKTAWMVYKKIAPDQPSMVGFEHYTPDKLFFHLRALFFCSAYDTNTVEDQLSREHAVNNFRVNGVNANLKEFAEAFQCPLGSPMNPEKKCELF</sequence>
<evidence type="ECO:0000256" key="7">
    <source>
        <dbReference type="ARBA" id="ARBA00023049"/>
    </source>
</evidence>
<dbReference type="GO" id="GO:0004222">
    <property type="term" value="F:metalloendopeptidase activity"/>
    <property type="evidence" value="ECO:0007669"/>
    <property type="project" value="InterPro"/>
</dbReference>
<organism evidence="12 13">
    <name type="scientific">Caenorhabditis japonica</name>
    <dbReference type="NCBI Taxonomy" id="281687"/>
    <lineage>
        <taxon>Eukaryota</taxon>
        <taxon>Metazoa</taxon>
        <taxon>Ecdysozoa</taxon>
        <taxon>Nematoda</taxon>
        <taxon>Chromadorea</taxon>
        <taxon>Rhabditida</taxon>
        <taxon>Rhabditina</taxon>
        <taxon>Rhabditomorpha</taxon>
        <taxon>Rhabditoidea</taxon>
        <taxon>Rhabditidae</taxon>
        <taxon>Peloderinae</taxon>
        <taxon>Caenorhabditis</taxon>
    </lineage>
</organism>
<keyword evidence="9" id="KW-1133">Transmembrane helix</keyword>
<feature type="domain" description="Peptidase M13 N-terminal" evidence="11">
    <location>
        <begin position="89"/>
        <end position="255"/>
    </location>
</feature>
<accession>A0A8R1HZE2</accession>
<feature type="region of interest" description="Disordered" evidence="8">
    <location>
        <begin position="1"/>
        <end position="21"/>
    </location>
</feature>
<evidence type="ECO:0000256" key="8">
    <source>
        <dbReference type="SAM" id="MobiDB-lite"/>
    </source>
</evidence>
<dbReference type="AlphaFoldDB" id="A0A8R1HZE2"/>
<evidence type="ECO:0000256" key="6">
    <source>
        <dbReference type="ARBA" id="ARBA00022833"/>
    </source>
</evidence>
<keyword evidence="3" id="KW-0645">Protease</keyword>
<proteinExistence type="inferred from homology"/>
<dbReference type="PANTHER" id="PTHR11733">
    <property type="entry name" value="ZINC METALLOPROTEASE FAMILY M13 NEPRILYSIN-RELATED"/>
    <property type="match status" value="1"/>
</dbReference>
<keyword evidence="6" id="KW-0862">Zinc</keyword>
<dbReference type="GO" id="GO:0016485">
    <property type="term" value="P:protein processing"/>
    <property type="evidence" value="ECO:0007669"/>
    <property type="project" value="TreeGrafter"/>
</dbReference>
<dbReference type="EnsemblMetazoa" id="CJA12810.1">
    <property type="protein sequence ID" value="CJA12810.1"/>
    <property type="gene ID" value="WBGene00132014"/>
</dbReference>
<dbReference type="InterPro" id="IPR008753">
    <property type="entry name" value="Peptidase_M13_N"/>
</dbReference>
<name>A0A8R1HZE2_CAEJA</name>
<dbReference type="Gene3D" id="3.40.390.10">
    <property type="entry name" value="Collagenase (Catalytic Domain)"/>
    <property type="match status" value="1"/>
</dbReference>
<evidence type="ECO:0008006" key="14">
    <source>
        <dbReference type="Google" id="ProtNLM"/>
    </source>
</evidence>
<keyword evidence="9" id="KW-0472">Membrane</keyword>
<evidence type="ECO:0000256" key="4">
    <source>
        <dbReference type="ARBA" id="ARBA00022723"/>
    </source>
</evidence>
<evidence type="ECO:0000256" key="1">
    <source>
        <dbReference type="ARBA" id="ARBA00001947"/>
    </source>
</evidence>
<dbReference type="CDD" id="cd08662">
    <property type="entry name" value="M13"/>
    <property type="match status" value="1"/>
</dbReference>
<dbReference type="InterPro" id="IPR018497">
    <property type="entry name" value="Peptidase_M13_C"/>
</dbReference>
<dbReference type="InterPro" id="IPR024079">
    <property type="entry name" value="MetalloPept_cat_dom_sf"/>
</dbReference>
<dbReference type="InterPro" id="IPR042089">
    <property type="entry name" value="Peptidase_M13_dom_2"/>
</dbReference>
<keyword evidence="5" id="KW-0378">Hydrolase</keyword>
<evidence type="ECO:0000256" key="5">
    <source>
        <dbReference type="ARBA" id="ARBA00022801"/>
    </source>
</evidence>
<comment type="cofactor">
    <cofactor evidence="1">
        <name>Zn(2+)</name>
        <dbReference type="ChEBI" id="CHEBI:29105"/>
    </cofactor>
</comment>
<evidence type="ECO:0000259" key="10">
    <source>
        <dbReference type="Pfam" id="PF01431"/>
    </source>
</evidence>
<dbReference type="SUPFAM" id="SSF55486">
    <property type="entry name" value="Metalloproteases ('zincins'), catalytic domain"/>
    <property type="match status" value="1"/>
</dbReference>
<reference evidence="12" key="2">
    <citation type="submission" date="2022-06" db="UniProtKB">
        <authorList>
            <consortium name="EnsemblMetazoa"/>
        </authorList>
    </citation>
    <scope>IDENTIFICATION</scope>
    <source>
        <strain evidence="12">DF5081</strain>
    </source>
</reference>
<dbReference type="InterPro" id="IPR000718">
    <property type="entry name" value="Peptidase_M13"/>
</dbReference>
<evidence type="ECO:0000256" key="9">
    <source>
        <dbReference type="SAM" id="Phobius"/>
    </source>
</evidence>
<dbReference type="Proteomes" id="UP000005237">
    <property type="component" value="Unassembled WGS sequence"/>
</dbReference>
<protein>
    <recommendedName>
        <fullName evidence="14">Peptidase M13 C-terminal domain-containing protein</fullName>
    </recommendedName>
</protein>
<dbReference type="Gene3D" id="1.10.1380.10">
    <property type="entry name" value="Neutral endopeptidase , domain2"/>
    <property type="match status" value="1"/>
</dbReference>
<keyword evidence="9" id="KW-0812">Transmembrane</keyword>
<evidence type="ECO:0000259" key="11">
    <source>
        <dbReference type="Pfam" id="PF05649"/>
    </source>
</evidence>